<reference evidence="2" key="1">
    <citation type="submission" date="2021-06" db="EMBL/GenBank/DDBJ databases">
        <authorList>
            <person name="Kallberg Y."/>
            <person name="Tangrot J."/>
            <person name="Rosling A."/>
        </authorList>
    </citation>
    <scope>NUCLEOTIDE SEQUENCE</scope>
    <source>
        <strain evidence="2">IN212</strain>
    </source>
</reference>
<gene>
    <name evidence="2" type="ORF">RFULGI_LOCUS2097</name>
</gene>
<accession>A0A9N8ZGY1</accession>
<organism evidence="2 3">
    <name type="scientific">Racocetra fulgida</name>
    <dbReference type="NCBI Taxonomy" id="60492"/>
    <lineage>
        <taxon>Eukaryota</taxon>
        <taxon>Fungi</taxon>
        <taxon>Fungi incertae sedis</taxon>
        <taxon>Mucoromycota</taxon>
        <taxon>Glomeromycotina</taxon>
        <taxon>Glomeromycetes</taxon>
        <taxon>Diversisporales</taxon>
        <taxon>Gigasporaceae</taxon>
        <taxon>Racocetra</taxon>
    </lineage>
</organism>
<proteinExistence type="predicted"/>
<evidence type="ECO:0000256" key="1">
    <source>
        <dbReference type="SAM" id="Coils"/>
    </source>
</evidence>
<evidence type="ECO:0000313" key="2">
    <source>
        <dbReference type="EMBL" id="CAG8493578.1"/>
    </source>
</evidence>
<keyword evidence="1" id="KW-0175">Coiled coil</keyword>
<name>A0A9N8ZGY1_9GLOM</name>
<dbReference type="Proteomes" id="UP000789396">
    <property type="component" value="Unassembled WGS sequence"/>
</dbReference>
<dbReference type="PANTHER" id="PTHR34714:SF2">
    <property type="entry name" value="EGF-LIKE DOMAIN-CONTAINING PROTEIN"/>
    <property type="match status" value="1"/>
</dbReference>
<dbReference type="OrthoDB" id="2381789at2759"/>
<evidence type="ECO:0000313" key="3">
    <source>
        <dbReference type="Proteomes" id="UP000789396"/>
    </source>
</evidence>
<dbReference type="EMBL" id="CAJVPZ010001495">
    <property type="protein sequence ID" value="CAG8493578.1"/>
    <property type="molecule type" value="Genomic_DNA"/>
</dbReference>
<protein>
    <submittedName>
        <fullName evidence="2">369_t:CDS:1</fullName>
    </submittedName>
</protein>
<keyword evidence="3" id="KW-1185">Reference proteome</keyword>
<dbReference type="AlphaFoldDB" id="A0A9N8ZGY1"/>
<dbReference type="PANTHER" id="PTHR34714">
    <property type="entry name" value="EGF-LIKE DOMAIN-CONTAINING PROTEIN"/>
    <property type="match status" value="1"/>
</dbReference>
<sequence>MVEKYRLKKLGKNLNENLNDWRTFKVFANREHIKANIIRIYGDVVQLSENLIIQDSDDFDVVLIVARRIEVNTGSQIVVNRKKNEPFRLVVYAMEIPLDLNVELKSAYNTVTNKILSNHNCKHIGGTLLMRNGQFKDIRYFEKFDDKIFQREPFNIMLQFSLQIACALFFDEPEITKSILTWIIEIKSQSQSAMIKELYHHGLASFELFNLFKGRMDIKDQVRFIPLLDKKQYWKYIKTFMKTAKSYEIEYMALLESRDINKIEKERLEMLLSDCNDAIQTFLHFEDEGNDLYKSAFEVMKKAERDLEKRQEDVSNARIALEKGINDWKNQKQHDARMQIVTAIFELSLTIGKIVIQPTSIANLGEIVKNVSNSVQNIFKDASIKKIIEIYGSEDVKQIEELFSSENVEKIRNISDKICEITKLKNELESNRDMADDHKINIECESGKIESMNIDELAKKTMIGKFELKQDDYNHIALLLFEHLINLKCWITIYMENYRCAYEYWSLSESKQKLSVIKKFSEYEEDMKYMACELERAYQRFQGEPQVFIRTINISDENHIEEFKRNRFITFEIPLDHPQLSMIDHARLNKFQVFLEGVGMKNDEILLYINSSNTFSDRYQGINYHFKAATRKT</sequence>
<feature type="coiled-coil region" evidence="1">
    <location>
        <begin position="293"/>
        <end position="320"/>
    </location>
</feature>
<comment type="caution">
    <text evidence="2">The sequence shown here is derived from an EMBL/GenBank/DDBJ whole genome shotgun (WGS) entry which is preliminary data.</text>
</comment>